<organism evidence="1 2">
    <name type="scientific">Streptomyces atratus</name>
    <dbReference type="NCBI Taxonomy" id="1893"/>
    <lineage>
        <taxon>Bacteria</taxon>
        <taxon>Bacillati</taxon>
        <taxon>Actinomycetota</taxon>
        <taxon>Actinomycetes</taxon>
        <taxon>Kitasatosporales</taxon>
        <taxon>Streptomycetaceae</taxon>
        <taxon>Streptomyces</taxon>
    </lineage>
</organism>
<evidence type="ECO:0008006" key="3">
    <source>
        <dbReference type="Google" id="ProtNLM"/>
    </source>
</evidence>
<sequence>MGLGQVLDWFWEVLDVTRPRLSALEAWLEAQPRQILEGFALAYLDAADSLIDFSQGVHVDGAVWSEDSTEDLCMWVVGQGHRFWCSVVTGEWELAEAAQAYLGRPSPLSGEVTQWDQEVSAPEHRGYQSPAAIVYGVYRTRFAEDLHERLSDG</sequence>
<dbReference type="Proteomes" id="UP000181909">
    <property type="component" value="Unassembled WGS sequence"/>
</dbReference>
<protein>
    <recommendedName>
        <fullName evidence="3">DUF4240 domain-containing protein</fullName>
    </recommendedName>
</protein>
<gene>
    <name evidence="1" type="ORF">SAMN02787144_1004344</name>
</gene>
<accession>A0A1K1YKS4</accession>
<dbReference type="OrthoDB" id="4142290at2"/>
<proteinExistence type="predicted"/>
<name>A0A1K1YKS4_STRAR</name>
<dbReference type="EMBL" id="FPJO01000004">
    <property type="protein sequence ID" value="SFX62464.1"/>
    <property type="molecule type" value="Genomic_DNA"/>
</dbReference>
<evidence type="ECO:0000313" key="1">
    <source>
        <dbReference type="EMBL" id="SFX62464.1"/>
    </source>
</evidence>
<dbReference type="AlphaFoldDB" id="A0A1K1YKS4"/>
<reference evidence="1 2" key="1">
    <citation type="submission" date="2016-11" db="EMBL/GenBank/DDBJ databases">
        <authorList>
            <person name="Jaros S."/>
            <person name="Januszkiewicz K."/>
            <person name="Wedrychowicz H."/>
        </authorList>
    </citation>
    <scope>NUCLEOTIDE SEQUENCE [LARGE SCALE GENOMIC DNA]</scope>
    <source>
        <strain evidence="1 2">OK807</strain>
    </source>
</reference>
<evidence type="ECO:0000313" key="2">
    <source>
        <dbReference type="Proteomes" id="UP000181909"/>
    </source>
</evidence>